<reference evidence="2 3" key="2">
    <citation type="journal article" date="2017" name="Genome Announc.">
        <title>Draft genome sequence of Aquitalea magnusonii strain H3, a plant growth-promoting bacterium of duckweed Lemna minor.</title>
        <authorList>
            <person name="Ishizawa H."/>
            <person name="Kuroda M."/>
            <person name="Ike M."/>
        </authorList>
    </citation>
    <scope>NUCLEOTIDE SEQUENCE [LARGE SCALE GENOMIC DNA]</scope>
    <source>
        <strain evidence="2 3">H3</strain>
    </source>
</reference>
<dbReference type="EMBL" id="AP018823">
    <property type="protein sequence ID" value="BBF84623.1"/>
    <property type="molecule type" value="Genomic_DNA"/>
</dbReference>
<evidence type="ECO:0000259" key="1">
    <source>
        <dbReference type="PROSITE" id="PS51186"/>
    </source>
</evidence>
<dbReference type="InterPro" id="IPR052564">
    <property type="entry name" value="N-acetyltrans/Recomb-assoc"/>
</dbReference>
<keyword evidence="2" id="KW-0808">Transferase</keyword>
<dbReference type="OrthoDB" id="5355033at2"/>
<dbReference type="PANTHER" id="PTHR43451:SF1">
    <property type="entry name" value="ACETYLTRANSFERASE"/>
    <property type="match status" value="1"/>
</dbReference>
<accession>A0A3G9GCU7</accession>
<evidence type="ECO:0000313" key="2">
    <source>
        <dbReference type="EMBL" id="BBF84623.1"/>
    </source>
</evidence>
<proteinExistence type="predicted"/>
<keyword evidence="2" id="KW-0012">Acyltransferase</keyword>
<evidence type="ECO:0000313" key="3">
    <source>
        <dbReference type="Proteomes" id="UP000198290"/>
    </source>
</evidence>
<dbReference type="GO" id="GO:0016747">
    <property type="term" value="F:acyltransferase activity, transferring groups other than amino-acyl groups"/>
    <property type="evidence" value="ECO:0007669"/>
    <property type="project" value="InterPro"/>
</dbReference>
<feature type="domain" description="N-acetyltransferase" evidence="1">
    <location>
        <begin position="1"/>
        <end position="153"/>
    </location>
</feature>
<gene>
    <name evidence="2" type="ORF">DLM_0983</name>
</gene>
<dbReference type="KEGG" id="amah:DLM_0983"/>
<dbReference type="EC" id="2.3.1.-" evidence="2"/>
<reference evidence="3" key="1">
    <citation type="journal article" date="2017" name="Biotechnol. Biofuels">
        <title>Evaluation of environmental bacterial communities as a factor affecting the growth of duckweed Lemna minor.</title>
        <authorList>
            <person name="Ishizawa H."/>
            <person name="Kuroda M."/>
            <person name="Morikawa M."/>
            <person name="Ike M."/>
        </authorList>
    </citation>
    <scope>NUCLEOTIDE SEQUENCE [LARGE SCALE GENOMIC DNA]</scope>
    <source>
        <strain evidence="3">H3</strain>
    </source>
</reference>
<dbReference type="Gene3D" id="3.40.630.30">
    <property type="match status" value="1"/>
</dbReference>
<organism evidence="2 3">
    <name type="scientific">Aquitalea magnusonii</name>
    <dbReference type="NCBI Taxonomy" id="332411"/>
    <lineage>
        <taxon>Bacteria</taxon>
        <taxon>Pseudomonadati</taxon>
        <taxon>Pseudomonadota</taxon>
        <taxon>Betaproteobacteria</taxon>
        <taxon>Neisseriales</taxon>
        <taxon>Chromobacteriaceae</taxon>
        <taxon>Aquitalea</taxon>
    </lineage>
</organism>
<dbReference type="InterPro" id="IPR016181">
    <property type="entry name" value="Acyl_CoA_acyltransferase"/>
</dbReference>
<dbReference type="PROSITE" id="PS51186">
    <property type="entry name" value="GNAT"/>
    <property type="match status" value="1"/>
</dbReference>
<dbReference type="Proteomes" id="UP000198290">
    <property type="component" value="Chromosome"/>
</dbReference>
<dbReference type="RefSeq" id="WP_089085247.1">
    <property type="nucleotide sequence ID" value="NZ_AP018823.1"/>
</dbReference>
<protein>
    <submittedName>
        <fullName evidence="2">Acetyltransferase</fullName>
        <ecNumber evidence="2">2.3.1.-</ecNumber>
    </submittedName>
</protein>
<name>A0A3G9GCU7_9NEIS</name>
<dbReference type="AlphaFoldDB" id="A0A3G9GCU7"/>
<sequence>MEFHPITPDMLPLCHALCADCIAALPDEAYPLAARLAWAGIWDDETAAAWAARLSASWSVAVSAAGELLGFAWLTHAGALDMLYVAPAAQRRGLALQMIRQLEETAAQAGLVALHAWASHAARPVFEQAGYAVLRANTVTRDGETLENWLMAKGGWQEPADARRES</sequence>
<dbReference type="CDD" id="cd04301">
    <property type="entry name" value="NAT_SF"/>
    <property type="match status" value="1"/>
</dbReference>
<reference evidence="3" key="3">
    <citation type="journal article" date="2017" name="Plant Physiol. Biochem.">
        <title>Differential oxidative and antioxidative response of duckweed Lemna minor toward plant growth promoting/inhibiting bacteria.</title>
        <authorList>
            <person name="Ishizawa H."/>
            <person name="Kuroda M."/>
            <person name="Morikawa M."/>
            <person name="Ike M."/>
        </authorList>
    </citation>
    <scope>NUCLEOTIDE SEQUENCE [LARGE SCALE GENOMIC DNA]</scope>
    <source>
        <strain evidence="3">H3</strain>
    </source>
</reference>
<dbReference type="SUPFAM" id="SSF55729">
    <property type="entry name" value="Acyl-CoA N-acyltransferases (Nat)"/>
    <property type="match status" value="1"/>
</dbReference>
<dbReference type="Pfam" id="PF13673">
    <property type="entry name" value="Acetyltransf_10"/>
    <property type="match status" value="1"/>
</dbReference>
<dbReference type="PANTHER" id="PTHR43451">
    <property type="entry name" value="ACETYLTRANSFERASE (GNAT) FAMILY PROTEIN"/>
    <property type="match status" value="1"/>
</dbReference>
<keyword evidence="3" id="KW-1185">Reference proteome</keyword>
<dbReference type="InterPro" id="IPR000182">
    <property type="entry name" value="GNAT_dom"/>
</dbReference>